<sequence length="68" mass="7384">MIKSNGTSVEAWVSVTGSCPITCDVGDSRAQVRFGSEQSFALEVLFTEDALEDLVRTAQQALRTMRSS</sequence>
<name>A0A918AQ70_9PSEU</name>
<accession>A0A918AQ70</accession>
<organism evidence="1 2">
    <name type="scientific">Saccharothrix coeruleofusca</name>
    <dbReference type="NCBI Taxonomy" id="33919"/>
    <lineage>
        <taxon>Bacteria</taxon>
        <taxon>Bacillati</taxon>
        <taxon>Actinomycetota</taxon>
        <taxon>Actinomycetes</taxon>
        <taxon>Pseudonocardiales</taxon>
        <taxon>Pseudonocardiaceae</taxon>
        <taxon>Saccharothrix</taxon>
    </lineage>
</organism>
<dbReference type="Proteomes" id="UP000639606">
    <property type="component" value="Unassembled WGS sequence"/>
</dbReference>
<reference evidence="1" key="1">
    <citation type="journal article" date="2014" name="Int. J. Syst. Evol. Microbiol.">
        <title>Complete genome sequence of Corynebacterium casei LMG S-19264T (=DSM 44701T), isolated from a smear-ripened cheese.</title>
        <authorList>
            <consortium name="US DOE Joint Genome Institute (JGI-PGF)"/>
            <person name="Walter F."/>
            <person name="Albersmeier A."/>
            <person name="Kalinowski J."/>
            <person name="Ruckert C."/>
        </authorList>
    </citation>
    <scope>NUCLEOTIDE SEQUENCE</scope>
    <source>
        <strain evidence="1">JCM 3313</strain>
    </source>
</reference>
<comment type="caution">
    <text evidence="1">The sequence shown here is derived from an EMBL/GenBank/DDBJ whole genome shotgun (WGS) entry which is preliminary data.</text>
</comment>
<dbReference type="RefSeq" id="WP_189224065.1">
    <property type="nucleotide sequence ID" value="NZ_BMRG01000005.1"/>
</dbReference>
<gene>
    <name evidence="1" type="ORF">GCM10010185_32070</name>
</gene>
<protein>
    <submittedName>
        <fullName evidence="1">Uncharacterized protein</fullName>
    </submittedName>
</protein>
<proteinExistence type="predicted"/>
<evidence type="ECO:0000313" key="1">
    <source>
        <dbReference type="EMBL" id="GGP57281.1"/>
    </source>
</evidence>
<dbReference type="EMBL" id="BMRG01000005">
    <property type="protein sequence ID" value="GGP57281.1"/>
    <property type="molecule type" value="Genomic_DNA"/>
</dbReference>
<reference evidence="1" key="2">
    <citation type="submission" date="2020-09" db="EMBL/GenBank/DDBJ databases">
        <authorList>
            <person name="Sun Q."/>
            <person name="Ohkuma M."/>
        </authorList>
    </citation>
    <scope>NUCLEOTIDE SEQUENCE</scope>
    <source>
        <strain evidence="1">JCM 3313</strain>
    </source>
</reference>
<keyword evidence="2" id="KW-1185">Reference proteome</keyword>
<evidence type="ECO:0000313" key="2">
    <source>
        <dbReference type="Proteomes" id="UP000639606"/>
    </source>
</evidence>
<dbReference type="AlphaFoldDB" id="A0A918AQ70"/>